<protein>
    <submittedName>
        <fullName evidence="8">TonB family protein</fullName>
    </submittedName>
</protein>
<evidence type="ECO:0000256" key="6">
    <source>
        <dbReference type="SAM" id="SignalP"/>
    </source>
</evidence>
<dbReference type="SUPFAM" id="SSF74653">
    <property type="entry name" value="TolA/TonB C-terminal domain"/>
    <property type="match status" value="1"/>
</dbReference>
<evidence type="ECO:0000256" key="3">
    <source>
        <dbReference type="ARBA" id="ARBA00022989"/>
    </source>
</evidence>
<comment type="caution">
    <text evidence="8">The sequence shown here is derived from an EMBL/GenBank/DDBJ whole genome shotgun (WGS) entry which is preliminary data.</text>
</comment>
<feature type="chain" id="PRO_5047330418" evidence="6">
    <location>
        <begin position="22"/>
        <end position="295"/>
    </location>
</feature>
<feature type="signal peptide" evidence="6">
    <location>
        <begin position="1"/>
        <end position="21"/>
    </location>
</feature>
<evidence type="ECO:0000313" key="8">
    <source>
        <dbReference type="EMBL" id="MBT3142412.1"/>
    </source>
</evidence>
<dbReference type="NCBIfam" id="TIGR01352">
    <property type="entry name" value="tonB_Cterm"/>
    <property type="match status" value="1"/>
</dbReference>
<feature type="compositionally biased region" description="Low complexity" evidence="5">
    <location>
        <begin position="193"/>
        <end position="202"/>
    </location>
</feature>
<evidence type="ECO:0000313" key="9">
    <source>
        <dbReference type="Proteomes" id="UP000763802"/>
    </source>
</evidence>
<feature type="domain" description="TonB C-terminal" evidence="7">
    <location>
        <begin position="209"/>
        <end position="295"/>
    </location>
</feature>
<feature type="compositionally biased region" description="Polar residues" evidence="5">
    <location>
        <begin position="56"/>
        <end position="69"/>
    </location>
</feature>
<dbReference type="InterPro" id="IPR006260">
    <property type="entry name" value="TonB/TolA_C"/>
</dbReference>
<keyword evidence="4" id="KW-0472">Membrane</keyword>
<evidence type="ECO:0000256" key="1">
    <source>
        <dbReference type="ARBA" id="ARBA00004167"/>
    </source>
</evidence>
<proteinExistence type="predicted"/>
<dbReference type="InterPro" id="IPR037682">
    <property type="entry name" value="TonB_C"/>
</dbReference>
<feature type="compositionally biased region" description="Basic residues" evidence="5">
    <location>
        <begin position="161"/>
        <end position="171"/>
    </location>
</feature>
<feature type="compositionally biased region" description="Polar residues" evidence="5">
    <location>
        <begin position="91"/>
        <end position="105"/>
    </location>
</feature>
<evidence type="ECO:0000259" key="7">
    <source>
        <dbReference type="PROSITE" id="PS52015"/>
    </source>
</evidence>
<dbReference type="Pfam" id="PF13103">
    <property type="entry name" value="TonB_2"/>
    <property type="match status" value="1"/>
</dbReference>
<feature type="compositionally biased region" description="Polar residues" evidence="5">
    <location>
        <begin position="114"/>
        <end position="144"/>
    </location>
</feature>
<dbReference type="Gene3D" id="3.30.1150.10">
    <property type="match status" value="1"/>
</dbReference>
<name>A0ABS5WTI9_9RHOB</name>
<keyword evidence="6" id="KW-0732">Signal</keyword>
<reference evidence="8 9" key="1">
    <citation type="submission" date="2021-05" db="EMBL/GenBank/DDBJ databases">
        <title>Draft genomes of marine bacteria isolated from model chitin particles.</title>
        <authorList>
            <person name="Datta M.S."/>
            <person name="Schwartzman J.A."/>
            <person name="Cordero O."/>
        </authorList>
    </citation>
    <scope>NUCLEOTIDE SEQUENCE [LARGE SCALE GENOMIC DNA]</scope>
    <source>
        <strain evidence="8 9">4E07</strain>
    </source>
</reference>
<accession>A0ABS5WTI9</accession>
<sequence length="295" mass="30756">MIPQSRLIVVLCACAALGTHAVAMLDLSGPEPVLIEGSGETGQAALGNSFRDLAIGSNTPVQPTETSPLEPNVQKPVQTKAAPTRPPDTLTHPSKTIKPTPTPVQAPTMAPSPVQKSSVAPTPQIHAPQQTVVRSTETSITDTAIQKPLIDAPRPPADKKKTTKAKPKAKPIAKGNSSKNTRKGRATGTQKRGTASAASAGKKSTKQGDAAASNYSGIVLRKVHRAKRRSVNMRGVARVSFRIDQNGSLQRIAISRSSGSARLDKAALAQIRAAAPFPPPPAGAKLNFAVDIKGK</sequence>
<comment type="subcellular location">
    <subcellularLocation>
        <location evidence="1">Membrane</location>
        <topology evidence="1">Single-pass membrane protein</topology>
    </subcellularLocation>
</comment>
<evidence type="ECO:0000256" key="4">
    <source>
        <dbReference type="ARBA" id="ARBA00023136"/>
    </source>
</evidence>
<evidence type="ECO:0000256" key="5">
    <source>
        <dbReference type="SAM" id="MobiDB-lite"/>
    </source>
</evidence>
<gene>
    <name evidence="8" type="ORF">KL867_15205</name>
</gene>
<organism evidence="8 9">
    <name type="scientific">Falsiruegeria litorea</name>
    <dbReference type="NCBI Taxonomy" id="1280831"/>
    <lineage>
        <taxon>Bacteria</taxon>
        <taxon>Pseudomonadati</taxon>
        <taxon>Pseudomonadota</taxon>
        <taxon>Alphaproteobacteria</taxon>
        <taxon>Rhodobacterales</taxon>
        <taxon>Roseobacteraceae</taxon>
        <taxon>Falsiruegeria</taxon>
    </lineage>
</organism>
<dbReference type="RefSeq" id="WP_215193983.1">
    <property type="nucleotide sequence ID" value="NZ_JAHHDY010000017.1"/>
</dbReference>
<dbReference type="Proteomes" id="UP000763802">
    <property type="component" value="Unassembled WGS sequence"/>
</dbReference>
<feature type="region of interest" description="Disordered" evidence="5">
    <location>
        <begin position="53"/>
        <end position="211"/>
    </location>
</feature>
<evidence type="ECO:0000256" key="2">
    <source>
        <dbReference type="ARBA" id="ARBA00022692"/>
    </source>
</evidence>
<dbReference type="PROSITE" id="PS52015">
    <property type="entry name" value="TONB_CTD"/>
    <property type="match status" value="1"/>
</dbReference>
<keyword evidence="9" id="KW-1185">Reference proteome</keyword>
<dbReference type="EMBL" id="JAHHDY010000017">
    <property type="protein sequence ID" value="MBT3142412.1"/>
    <property type="molecule type" value="Genomic_DNA"/>
</dbReference>
<keyword evidence="3" id="KW-1133">Transmembrane helix</keyword>
<keyword evidence="2" id="KW-0812">Transmembrane</keyword>